<sequence>MLLFYALLPCLLFCFPAFMQHIFFLNFVLQNSYFTCPIIFVRNTDFFEKSVQFWLISVKVPFRDYNNPNSFGVHSLGRNFYVESRDGIHLGCWHILPASLSEKLSDHKQPLSAEQFEQTLSAHTYPVMIYLHGNSFDRTAGHRIDLYNVLSTMEFHVIALDYRGYGDSTGFPTEIGVVQDAKQIYRYVKRLAGDNEILIWGHSMGTGVASAAVMELSETGGAPFGLILESPFNNLHDVIISHPFAAPFRWLPWFDDIVVHPLENSGLNMSSDLRITRVSCPILIMHAEDDHVIPSKLGRRLRDAAVVARRDVTYVEFEASRQYRHKYIYAAPELPSIIT</sequence>
<reference evidence="2 3" key="1">
    <citation type="submission" date="2018-11" db="EMBL/GenBank/DDBJ databases">
        <authorList>
            <consortium name="Pathogen Informatics"/>
        </authorList>
    </citation>
    <scope>NUCLEOTIDE SEQUENCE [LARGE SCALE GENOMIC DNA]</scope>
</reference>
<dbReference type="EMBL" id="UYRR01032120">
    <property type="protein sequence ID" value="VDK54266.1"/>
    <property type="molecule type" value="Genomic_DNA"/>
</dbReference>
<accession>A0A3P6QU62</accession>
<dbReference type="SUPFAM" id="SSF53474">
    <property type="entry name" value="alpha/beta-Hydrolases"/>
    <property type="match status" value="1"/>
</dbReference>
<evidence type="ECO:0000313" key="3">
    <source>
        <dbReference type="Proteomes" id="UP000267096"/>
    </source>
</evidence>
<dbReference type="Gene3D" id="3.40.50.1820">
    <property type="entry name" value="alpha/beta hydrolase"/>
    <property type="match status" value="1"/>
</dbReference>
<protein>
    <recommendedName>
        <fullName evidence="1">Serine aminopeptidase S33 domain-containing protein</fullName>
    </recommendedName>
</protein>
<feature type="domain" description="Serine aminopeptidase S33" evidence="1">
    <location>
        <begin position="139"/>
        <end position="241"/>
    </location>
</feature>
<organism evidence="2 3">
    <name type="scientific">Anisakis simplex</name>
    <name type="common">Herring worm</name>
    <dbReference type="NCBI Taxonomy" id="6269"/>
    <lineage>
        <taxon>Eukaryota</taxon>
        <taxon>Metazoa</taxon>
        <taxon>Ecdysozoa</taxon>
        <taxon>Nematoda</taxon>
        <taxon>Chromadorea</taxon>
        <taxon>Rhabditida</taxon>
        <taxon>Spirurina</taxon>
        <taxon>Ascaridomorpha</taxon>
        <taxon>Ascaridoidea</taxon>
        <taxon>Anisakidae</taxon>
        <taxon>Anisakis</taxon>
        <taxon>Anisakis simplex complex</taxon>
    </lineage>
</organism>
<evidence type="ECO:0000313" key="2">
    <source>
        <dbReference type="EMBL" id="VDK54266.1"/>
    </source>
</evidence>
<dbReference type="OrthoDB" id="10249433at2759"/>
<dbReference type="PANTHER" id="PTHR12277">
    <property type="entry name" value="ALPHA/BETA HYDROLASE DOMAIN-CONTAINING PROTEIN"/>
    <property type="match status" value="1"/>
</dbReference>
<dbReference type="GO" id="GO:0004622">
    <property type="term" value="F:phosphatidylcholine lysophospholipase activity"/>
    <property type="evidence" value="ECO:0007669"/>
    <property type="project" value="TreeGrafter"/>
</dbReference>
<dbReference type="GO" id="GO:0052651">
    <property type="term" value="P:monoacylglycerol catabolic process"/>
    <property type="evidence" value="ECO:0007669"/>
    <property type="project" value="TreeGrafter"/>
</dbReference>
<dbReference type="GO" id="GO:0005789">
    <property type="term" value="C:endoplasmic reticulum membrane"/>
    <property type="evidence" value="ECO:0007669"/>
    <property type="project" value="TreeGrafter"/>
</dbReference>
<dbReference type="InterPro" id="IPR029058">
    <property type="entry name" value="AB_hydrolase_fold"/>
</dbReference>
<keyword evidence="3" id="KW-1185">Reference proteome</keyword>
<dbReference type="Proteomes" id="UP000267096">
    <property type="component" value="Unassembled WGS sequence"/>
</dbReference>
<evidence type="ECO:0000259" key="1">
    <source>
        <dbReference type="Pfam" id="PF12146"/>
    </source>
</evidence>
<dbReference type="GO" id="GO:0047372">
    <property type="term" value="F:monoacylglycerol lipase activity"/>
    <property type="evidence" value="ECO:0007669"/>
    <property type="project" value="TreeGrafter"/>
</dbReference>
<dbReference type="GO" id="GO:0006660">
    <property type="term" value="P:phosphatidylserine catabolic process"/>
    <property type="evidence" value="ECO:0007669"/>
    <property type="project" value="TreeGrafter"/>
</dbReference>
<dbReference type="PANTHER" id="PTHR12277:SF194">
    <property type="entry name" value="FI04476P"/>
    <property type="match status" value="1"/>
</dbReference>
<proteinExistence type="predicted"/>
<name>A0A3P6QU62_ANISI</name>
<dbReference type="AlphaFoldDB" id="A0A3P6QU62"/>
<gene>
    <name evidence="2" type="ORF">ASIM_LOCUS15113</name>
</gene>
<dbReference type="InterPro" id="IPR022742">
    <property type="entry name" value="Hydrolase_4"/>
</dbReference>
<dbReference type="Pfam" id="PF12146">
    <property type="entry name" value="Hydrolase_4"/>
    <property type="match status" value="1"/>
</dbReference>